<dbReference type="EMBL" id="CP050253">
    <property type="protein sequence ID" value="QIQ21442.1"/>
    <property type="molecule type" value="Genomic_DNA"/>
</dbReference>
<keyword evidence="2" id="KW-1185">Reference proteome</keyword>
<dbReference type="AlphaFoldDB" id="A0A6G9IC85"/>
<name>A0A6G9IC85_9GAMM</name>
<accession>A0A6G9IC85</accession>
<protein>
    <submittedName>
        <fullName evidence="1">Uncharacterized protein</fullName>
    </submittedName>
</protein>
<evidence type="ECO:0000313" key="1">
    <source>
        <dbReference type="EMBL" id="QIQ21442.1"/>
    </source>
</evidence>
<reference evidence="1 2" key="1">
    <citation type="submission" date="2020-03" db="EMBL/GenBank/DDBJ databases">
        <title>Complete genome sequence of Orbus sp. IPMB12 (BCRC 80908).</title>
        <authorList>
            <person name="Lo W.-S."/>
            <person name="Chang T.-H."/>
            <person name="Kuo C.-H."/>
        </authorList>
    </citation>
    <scope>NUCLEOTIDE SEQUENCE [LARGE SCALE GENOMIC DNA]</scope>
    <source>
        <strain evidence="1 2">IPMB12</strain>
    </source>
</reference>
<sequence>MSNFKIHISFLDDRIRVSERGIITGQLFISVGQKFFPNDNWDDFILSVLSMWITSAVNLLNKTNQEEFLFMDGSFSFILDKVDKKFCRIKGIYYGIEEKEVIFEDEVLFHDVLKEIVQAQEALFVHIKNYNWNIQDVDVYINQLDFLKETLENIK</sequence>
<dbReference type="InParanoid" id="A0A6G9IC85"/>
<dbReference type="RefSeq" id="WP_166916260.1">
    <property type="nucleotide sequence ID" value="NZ_CP050253.1"/>
</dbReference>
<dbReference type="KEGG" id="orb:IPMB12_06945"/>
<proteinExistence type="predicted"/>
<organism evidence="1 2">
    <name type="scientific">Zophobihabitans entericus</name>
    <dbReference type="NCBI Taxonomy" id="1635327"/>
    <lineage>
        <taxon>Bacteria</taxon>
        <taxon>Pseudomonadati</taxon>
        <taxon>Pseudomonadota</taxon>
        <taxon>Gammaproteobacteria</taxon>
        <taxon>Orbales</taxon>
        <taxon>Orbaceae</taxon>
        <taxon>Zophobihabitans</taxon>
    </lineage>
</organism>
<dbReference type="Proteomes" id="UP000501168">
    <property type="component" value="Chromosome"/>
</dbReference>
<evidence type="ECO:0000313" key="2">
    <source>
        <dbReference type="Proteomes" id="UP000501168"/>
    </source>
</evidence>
<gene>
    <name evidence="1" type="ORF">IPMB12_06945</name>
</gene>